<reference evidence="2 3" key="1">
    <citation type="journal article" date="2018" name="BMC Genomics">
        <title>The genome of Naegleria lovaniensis, the basis for a comparative approach to unravel pathogenicity factors of the human pathogenic amoeba N. fowleri.</title>
        <authorList>
            <person name="Liechti N."/>
            <person name="Schurch N."/>
            <person name="Bruggmann R."/>
            <person name="Wittwer M."/>
        </authorList>
    </citation>
    <scope>NUCLEOTIDE SEQUENCE [LARGE SCALE GENOMIC DNA]</scope>
    <source>
        <strain evidence="2 3">ATCC 30569</strain>
    </source>
</reference>
<sequence length="86" mass="9894">MQIFVMTFTGKTLTLEVESNDSILNVKNKIRLKEDLTPDEQHLIFAGKTLEDHKTLYDYNVQKESTLHLMYRLRGDVAGNSIVVPK</sequence>
<dbReference type="PRINTS" id="PR00348">
    <property type="entry name" value="UBIQUITIN"/>
</dbReference>
<dbReference type="PANTHER" id="PTHR10666">
    <property type="entry name" value="UBIQUITIN"/>
    <property type="match status" value="1"/>
</dbReference>
<evidence type="ECO:0000313" key="2">
    <source>
        <dbReference type="EMBL" id="KAG2373811.1"/>
    </source>
</evidence>
<dbReference type="InterPro" id="IPR019956">
    <property type="entry name" value="Ubiquitin_dom"/>
</dbReference>
<evidence type="ECO:0000259" key="1">
    <source>
        <dbReference type="PROSITE" id="PS50053"/>
    </source>
</evidence>
<name>A0AA88GC95_NAELO</name>
<dbReference type="AlphaFoldDB" id="A0AA88GC95"/>
<evidence type="ECO:0000313" key="3">
    <source>
        <dbReference type="Proteomes" id="UP000816034"/>
    </source>
</evidence>
<comment type="caution">
    <text evidence="2">The sequence shown here is derived from an EMBL/GenBank/DDBJ whole genome shotgun (WGS) entry which is preliminary data.</text>
</comment>
<dbReference type="EMBL" id="PYSW02000050">
    <property type="protein sequence ID" value="KAG2373811.1"/>
    <property type="molecule type" value="Genomic_DNA"/>
</dbReference>
<dbReference type="Proteomes" id="UP000816034">
    <property type="component" value="Unassembled WGS sequence"/>
</dbReference>
<dbReference type="GeneID" id="68104150"/>
<dbReference type="SUPFAM" id="SSF54236">
    <property type="entry name" value="Ubiquitin-like"/>
    <property type="match status" value="1"/>
</dbReference>
<dbReference type="SMART" id="SM00213">
    <property type="entry name" value="UBQ"/>
    <property type="match status" value="1"/>
</dbReference>
<dbReference type="RefSeq" id="XP_044542985.1">
    <property type="nucleotide sequence ID" value="XM_044687379.1"/>
</dbReference>
<keyword evidence="3" id="KW-1185">Reference proteome</keyword>
<gene>
    <name evidence="2" type="ORF">C9374_011696</name>
</gene>
<dbReference type="InterPro" id="IPR000626">
    <property type="entry name" value="Ubiquitin-like_dom"/>
</dbReference>
<dbReference type="PROSITE" id="PS50053">
    <property type="entry name" value="UBIQUITIN_2"/>
    <property type="match status" value="1"/>
</dbReference>
<dbReference type="InterPro" id="IPR050158">
    <property type="entry name" value="Ubiquitin_ubiquitin-like"/>
</dbReference>
<organism evidence="2 3">
    <name type="scientific">Naegleria lovaniensis</name>
    <name type="common">Amoeba</name>
    <dbReference type="NCBI Taxonomy" id="51637"/>
    <lineage>
        <taxon>Eukaryota</taxon>
        <taxon>Discoba</taxon>
        <taxon>Heterolobosea</taxon>
        <taxon>Tetramitia</taxon>
        <taxon>Eutetramitia</taxon>
        <taxon>Vahlkampfiidae</taxon>
        <taxon>Naegleria</taxon>
    </lineage>
</organism>
<dbReference type="Pfam" id="PF00240">
    <property type="entry name" value="ubiquitin"/>
    <property type="match status" value="1"/>
</dbReference>
<protein>
    <recommendedName>
        <fullName evidence="1">Ubiquitin-like domain-containing protein</fullName>
    </recommendedName>
</protein>
<accession>A0AA88GC95</accession>
<dbReference type="FunFam" id="3.10.20.90:FF:000160">
    <property type="entry name" value="Polyubiquitin-C"/>
    <property type="match status" value="1"/>
</dbReference>
<dbReference type="InterPro" id="IPR029071">
    <property type="entry name" value="Ubiquitin-like_domsf"/>
</dbReference>
<feature type="domain" description="Ubiquitin-like" evidence="1">
    <location>
        <begin position="1"/>
        <end position="76"/>
    </location>
</feature>
<proteinExistence type="predicted"/>
<dbReference type="Gene3D" id="3.10.20.90">
    <property type="entry name" value="Phosphatidylinositol 3-kinase Catalytic Subunit, Chain A, domain 1"/>
    <property type="match status" value="1"/>
</dbReference>